<dbReference type="SUPFAM" id="SSF50129">
    <property type="entry name" value="GroES-like"/>
    <property type="match status" value="1"/>
</dbReference>
<gene>
    <name evidence="6" type="ORF">SAMN05421803_101212</name>
</gene>
<protein>
    <submittedName>
        <fullName evidence="6">Alcohol dehydrogenase</fullName>
    </submittedName>
</protein>
<dbReference type="EMBL" id="FQZK01000001">
    <property type="protein sequence ID" value="SHI43513.1"/>
    <property type="molecule type" value="Genomic_DNA"/>
</dbReference>
<organism evidence="6 7">
    <name type="scientific">Nocardiopsis flavescens</name>
    <dbReference type="NCBI Taxonomy" id="758803"/>
    <lineage>
        <taxon>Bacteria</taxon>
        <taxon>Bacillati</taxon>
        <taxon>Actinomycetota</taxon>
        <taxon>Actinomycetes</taxon>
        <taxon>Streptosporangiales</taxon>
        <taxon>Nocardiopsidaceae</taxon>
        <taxon>Nocardiopsis</taxon>
    </lineage>
</organism>
<evidence type="ECO:0000313" key="6">
    <source>
        <dbReference type="EMBL" id="SHI43513.1"/>
    </source>
</evidence>
<dbReference type="Proteomes" id="UP000184452">
    <property type="component" value="Unassembled WGS sequence"/>
</dbReference>
<dbReference type="PANTHER" id="PTHR42813:SF7">
    <property type="entry name" value="ALCOHOL DEHYDROGENASE (ZN-DEPENDENT)-RELATED"/>
    <property type="match status" value="1"/>
</dbReference>
<name>A0A1M6B4X5_9ACTN</name>
<dbReference type="PANTHER" id="PTHR42813">
    <property type="entry name" value="ZINC-TYPE ALCOHOL DEHYDROGENASE-LIKE"/>
    <property type="match status" value="1"/>
</dbReference>
<feature type="domain" description="Alcohol dehydrogenase-like N-terminal" evidence="5">
    <location>
        <begin position="85"/>
        <end position="179"/>
    </location>
</feature>
<sequence length="407" mass="42431">MTPAPAPDDTVRELLFRRSGLLEWGERPAPALREGTDAIVRPFLAGRCDGDTLPIHRPVSRAMQAGMALGAVDPVVGSICGRVPFRGPFAIGHECVAEVLRVGADVRGLAPGDRVVVPWSVSCGTCARCRRGLTSKCSTTARSTLAAYGFGPASGDWGGMVTDALRVPFADHMLVPVPDGVPSERVAAASDNLADAWRTVAGPLAERPGGTVLVLGGGARSIGLYAAGLAVALGAREVDYFDDAPSRRAIAEAFGARARPMEGARPRRGGYDVAVEATSGTRGLHRAVRALAPGGVCTAVGYYVAPATRVPLMHMYATDATLRLGVSHPRAVLEKLLAFVARTGFEAERVTTVTADWEQAARAYARRATKVVLRRAPLLAAEPAPAGDTAVPVPAAHGTAAPEQGRT</sequence>
<accession>A0A1M6B4X5</accession>
<keyword evidence="3" id="KW-0862">Zinc</keyword>
<dbReference type="InterPro" id="IPR036291">
    <property type="entry name" value="NAD(P)-bd_dom_sf"/>
</dbReference>
<reference evidence="6 7" key="1">
    <citation type="submission" date="2016-11" db="EMBL/GenBank/DDBJ databases">
        <authorList>
            <person name="Jaros S."/>
            <person name="Januszkiewicz K."/>
            <person name="Wedrychowicz H."/>
        </authorList>
    </citation>
    <scope>NUCLEOTIDE SEQUENCE [LARGE SCALE GENOMIC DNA]</scope>
    <source>
        <strain evidence="6 7">CGMCC 4.5723</strain>
    </source>
</reference>
<evidence type="ECO:0000259" key="5">
    <source>
        <dbReference type="Pfam" id="PF08240"/>
    </source>
</evidence>
<dbReference type="InterPro" id="IPR011032">
    <property type="entry name" value="GroES-like_sf"/>
</dbReference>
<dbReference type="RefSeq" id="WP_218619474.1">
    <property type="nucleotide sequence ID" value="NZ_FQZK01000001.1"/>
</dbReference>
<dbReference type="AlphaFoldDB" id="A0A1M6B4X5"/>
<comment type="cofactor">
    <cofactor evidence="1">
        <name>Zn(2+)</name>
        <dbReference type="ChEBI" id="CHEBI:29105"/>
    </cofactor>
</comment>
<evidence type="ECO:0000256" key="1">
    <source>
        <dbReference type="ARBA" id="ARBA00001947"/>
    </source>
</evidence>
<dbReference type="InterPro" id="IPR013154">
    <property type="entry name" value="ADH-like_N"/>
</dbReference>
<dbReference type="Gene3D" id="3.90.180.10">
    <property type="entry name" value="Medium-chain alcohol dehydrogenases, catalytic domain"/>
    <property type="match status" value="1"/>
</dbReference>
<proteinExistence type="predicted"/>
<dbReference type="SUPFAM" id="SSF51735">
    <property type="entry name" value="NAD(P)-binding Rossmann-fold domains"/>
    <property type="match status" value="1"/>
</dbReference>
<evidence type="ECO:0000256" key="4">
    <source>
        <dbReference type="SAM" id="MobiDB-lite"/>
    </source>
</evidence>
<keyword evidence="7" id="KW-1185">Reference proteome</keyword>
<evidence type="ECO:0000313" key="7">
    <source>
        <dbReference type="Proteomes" id="UP000184452"/>
    </source>
</evidence>
<dbReference type="Pfam" id="PF08240">
    <property type="entry name" value="ADH_N"/>
    <property type="match status" value="1"/>
</dbReference>
<evidence type="ECO:0000256" key="3">
    <source>
        <dbReference type="ARBA" id="ARBA00022833"/>
    </source>
</evidence>
<dbReference type="GO" id="GO:0046872">
    <property type="term" value="F:metal ion binding"/>
    <property type="evidence" value="ECO:0007669"/>
    <property type="project" value="UniProtKB-KW"/>
</dbReference>
<evidence type="ECO:0000256" key="2">
    <source>
        <dbReference type="ARBA" id="ARBA00022723"/>
    </source>
</evidence>
<feature type="region of interest" description="Disordered" evidence="4">
    <location>
        <begin position="384"/>
        <end position="407"/>
    </location>
</feature>
<dbReference type="STRING" id="758803.SAMN05421803_101212"/>
<keyword evidence="2" id="KW-0479">Metal-binding</keyword>
<dbReference type="Gene3D" id="3.40.50.720">
    <property type="entry name" value="NAD(P)-binding Rossmann-like Domain"/>
    <property type="match status" value="1"/>
</dbReference>